<dbReference type="SUPFAM" id="SSF53474">
    <property type="entry name" value="alpha/beta-Hydrolases"/>
    <property type="match status" value="1"/>
</dbReference>
<feature type="compositionally biased region" description="Basic and acidic residues" evidence="1">
    <location>
        <begin position="464"/>
        <end position="474"/>
    </location>
</feature>
<proteinExistence type="predicted"/>
<dbReference type="AlphaFoldDB" id="A0A512D8E2"/>
<feature type="region of interest" description="Disordered" evidence="1">
    <location>
        <begin position="461"/>
        <end position="516"/>
    </location>
</feature>
<dbReference type="Gene3D" id="3.40.50.1820">
    <property type="entry name" value="alpha/beta hydrolase"/>
    <property type="match status" value="1"/>
</dbReference>
<accession>A0A512D8E2</accession>
<dbReference type="EMBL" id="BJYY01000001">
    <property type="protein sequence ID" value="GEO32540.1"/>
    <property type="molecule type" value="Genomic_DNA"/>
</dbReference>
<evidence type="ECO:0000256" key="1">
    <source>
        <dbReference type="SAM" id="MobiDB-lite"/>
    </source>
</evidence>
<dbReference type="Proteomes" id="UP000321181">
    <property type="component" value="Unassembled WGS sequence"/>
</dbReference>
<evidence type="ECO:0000313" key="2">
    <source>
        <dbReference type="EMBL" id="GEO32540.1"/>
    </source>
</evidence>
<sequence>MSGDIVVRGGPGGTRAVVEDLRRGAMALSAGADLLDDAASSVAWAAGSQGPASTVVSPRTAHAARAQTEPLLRGPASPGALADALRSLVSALRRAASAYEEAEASAGDLMRVLLASVGHQAGSHPVAALTRSLVAAGVLLPRAVLALAALRAAGVRPAVPRLTVDGAEHGVQLLAGVAGGLAPGLPPPTGVPAVRASRMAAGGTELGGVAVPALRRRPLRVTARLGASGTVTPPRDAADVLAGVGALYPRGGGAAGTVGVDRLDHRDGTRSWVVTIPGTQQATSWGTSGNPMDMLTNVRLMASAADDGTELVARALDQAGARPHEPVLLAGHSQGGMVAAALAGSAAFTARHPVAAVLTAGSPVATHTVPAGTPALHLEHRQDLVPALDGWRNPDQPHRTTAVRDLAASPAPVDRWAARSPGGAHEVEAYVRTAAAVHDVGGPSVRGWERAAAQVLGGPGTVAHHREFTGERMPPRPPGSSLHPAPGLGPAPQPGHQPAQQPGQVPARLPMPDPGR</sequence>
<keyword evidence="3" id="KW-1185">Reference proteome</keyword>
<protein>
    <submittedName>
        <fullName evidence="2">Uncharacterized protein</fullName>
    </submittedName>
</protein>
<dbReference type="RefSeq" id="WP_146898795.1">
    <property type="nucleotide sequence ID" value="NZ_BAAARM010000001.1"/>
</dbReference>
<reference evidence="2 3" key="1">
    <citation type="submission" date="2019-07" db="EMBL/GenBank/DDBJ databases">
        <title>Whole genome shotgun sequence of Cellulomonas aerilata NBRC 106308.</title>
        <authorList>
            <person name="Hosoyama A."/>
            <person name="Uohara A."/>
            <person name="Ohji S."/>
            <person name="Ichikawa N."/>
        </authorList>
    </citation>
    <scope>NUCLEOTIDE SEQUENCE [LARGE SCALE GENOMIC DNA]</scope>
    <source>
        <strain evidence="2 3">NBRC 106308</strain>
    </source>
</reference>
<name>A0A512D8E2_9CELL</name>
<gene>
    <name evidence="2" type="ORF">CAE01nite_02650</name>
</gene>
<organism evidence="2 3">
    <name type="scientific">Cellulomonas aerilata</name>
    <dbReference type="NCBI Taxonomy" id="515326"/>
    <lineage>
        <taxon>Bacteria</taxon>
        <taxon>Bacillati</taxon>
        <taxon>Actinomycetota</taxon>
        <taxon>Actinomycetes</taxon>
        <taxon>Micrococcales</taxon>
        <taxon>Cellulomonadaceae</taxon>
        <taxon>Cellulomonas</taxon>
    </lineage>
</organism>
<dbReference type="OrthoDB" id="5095936at2"/>
<feature type="compositionally biased region" description="Low complexity" evidence="1">
    <location>
        <begin position="496"/>
        <end position="507"/>
    </location>
</feature>
<comment type="caution">
    <text evidence="2">The sequence shown here is derived from an EMBL/GenBank/DDBJ whole genome shotgun (WGS) entry which is preliminary data.</text>
</comment>
<evidence type="ECO:0000313" key="3">
    <source>
        <dbReference type="Proteomes" id="UP000321181"/>
    </source>
</evidence>
<dbReference type="InterPro" id="IPR029058">
    <property type="entry name" value="AB_hydrolase_fold"/>
</dbReference>